<evidence type="ECO:0000256" key="2">
    <source>
        <dbReference type="ARBA" id="ARBA00007362"/>
    </source>
</evidence>
<comment type="subcellular location">
    <subcellularLocation>
        <location evidence="1">Endomembrane system</location>
        <topology evidence="1">Multi-pass membrane protein</topology>
    </subcellularLocation>
</comment>
<evidence type="ECO:0000313" key="5">
    <source>
        <dbReference type="EMBL" id="MCP0885809.1"/>
    </source>
</evidence>
<accession>A0A9X2JK17</accession>
<evidence type="ECO:0000313" key="6">
    <source>
        <dbReference type="Proteomes" id="UP001139006"/>
    </source>
</evidence>
<sequence>MSSKQKGIILAILGASLWGTSGVAVQYLYAHAQINTAWLVAQRLLGAGILLSIWSHYKYPGEISRIIKKRTNWIRLILFSLIGVGGSQFTYFVAVSLSNAPTATTIQFLSPIIIIAYTAIAKKALPRRIDVFSVVIAIMGTFMLITGGHLDRLSLSVEACIWGLLAAFCTAMEVVIPEGLMQRYQTVSLIGTAMIISEFAFLPNLVLKPWPQLTFFDWGLVVYIVIAGTLFAYLFFLASTRYISTSLTGMLGAFEPLVATVLAVALLGTSLSVDELIGGGCIIAVTILQAWAEKKGILKQSRGNA</sequence>
<keyword evidence="6" id="KW-1185">Reference proteome</keyword>
<evidence type="ECO:0000259" key="4">
    <source>
        <dbReference type="Pfam" id="PF00892"/>
    </source>
</evidence>
<feature type="transmembrane region" description="Helical" evidence="3">
    <location>
        <begin position="100"/>
        <end position="119"/>
    </location>
</feature>
<proteinExistence type="inferred from homology"/>
<protein>
    <submittedName>
        <fullName evidence="5">DMT family transporter</fullName>
    </submittedName>
</protein>
<feature type="domain" description="EamA" evidence="4">
    <location>
        <begin position="159"/>
        <end position="288"/>
    </location>
</feature>
<dbReference type="PANTHER" id="PTHR22911">
    <property type="entry name" value="ACYL-MALONYL CONDENSING ENZYME-RELATED"/>
    <property type="match status" value="1"/>
</dbReference>
<dbReference type="EMBL" id="JAIULA010000001">
    <property type="protein sequence ID" value="MCP0885809.1"/>
    <property type="molecule type" value="Genomic_DNA"/>
</dbReference>
<feature type="transmembrane region" description="Helical" evidence="3">
    <location>
        <begin position="218"/>
        <end position="238"/>
    </location>
</feature>
<dbReference type="Proteomes" id="UP001139006">
    <property type="component" value="Unassembled WGS sequence"/>
</dbReference>
<evidence type="ECO:0000256" key="1">
    <source>
        <dbReference type="ARBA" id="ARBA00004127"/>
    </source>
</evidence>
<keyword evidence="3" id="KW-0472">Membrane</keyword>
<dbReference type="SUPFAM" id="SSF103481">
    <property type="entry name" value="Multidrug resistance efflux transporter EmrE"/>
    <property type="match status" value="2"/>
</dbReference>
<dbReference type="Pfam" id="PF00892">
    <property type="entry name" value="EamA"/>
    <property type="match status" value="2"/>
</dbReference>
<reference evidence="5 6" key="1">
    <citation type="journal article" date="2023" name="Int. J. Syst. Evol. Microbiol.">
        <title>Ligilactobacillus ubinensis sp. nov., a novel species isolated from the wild ferment of a durian fruit (Durio zibethinus).</title>
        <authorList>
            <person name="Heng Y.C."/>
            <person name="Menon N."/>
            <person name="Chen B."/>
            <person name="Loo B.Z.L."/>
            <person name="Wong G.W.J."/>
            <person name="Lim A.C.H."/>
            <person name="Silvaraju S."/>
            <person name="Kittelmann S."/>
        </authorList>
    </citation>
    <scope>NUCLEOTIDE SEQUENCE [LARGE SCALE GENOMIC DNA]</scope>
    <source>
        <strain evidence="5 6">WILCCON 0076</strain>
    </source>
</reference>
<feature type="transmembrane region" description="Helical" evidence="3">
    <location>
        <begin position="187"/>
        <end position="206"/>
    </location>
</feature>
<feature type="transmembrane region" description="Helical" evidence="3">
    <location>
        <begin position="76"/>
        <end position="94"/>
    </location>
</feature>
<feature type="transmembrane region" description="Helical" evidence="3">
    <location>
        <begin position="131"/>
        <end position="150"/>
    </location>
</feature>
<comment type="caution">
    <text evidence="5">The sequence shown here is derived from an EMBL/GenBank/DDBJ whole genome shotgun (WGS) entry which is preliminary data.</text>
</comment>
<gene>
    <name evidence="5" type="ORF">LB941_00490</name>
</gene>
<name>A0A9X2JK17_9LACO</name>
<feature type="transmembrane region" description="Helical" evidence="3">
    <location>
        <begin position="36"/>
        <end position="55"/>
    </location>
</feature>
<comment type="similarity">
    <text evidence="2">Belongs to the EamA transporter family.</text>
</comment>
<dbReference type="GO" id="GO:0016020">
    <property type="term" value="C:membrane"/>
    <property type="evidence" value="ECO:0007669"/>
    <property type="project" value="InterPro"/>
</dbReference>
<dbReference type="PANTHER" id="PTHR22911:SF79">
    <property type="entry name" value="MOBA-LIKE NTP TRANSFERASE DOMAIN-CONTAINING PROTEIN"/>
    <property type="match status" value="1"/>
</dbReference>
<keyword evidence="3" id="KW-0812">Transmembrane</keyword>
<organism evidence="5 6">
    <name type="scientific">Ligilactobacillus ubinensis</name>
    <dbReference type="NCBI Taxonomy" id="2876789"/>
    <lineage>
        <taxon>Bacteria</taxon>
        <taxon>Bacillati</taxon>
        <taxon>Bacillota</taxon>
        <taxon>Bacilli</taxon>
        <taxon>Lactobacillales</taxon>
        <taxon>Lactobacillaceae</taxon>
        <taxon>Ligilactobacillus</taxon>
    </lineage>
</organism>
<dbReference type="InterPro" id="IPR037185">
    <property type="entry name" value="EmrE-like"/>
</dbReference>
<keyword evidence="3" id="KW-1133">Transmembrane helix</keyword>
<feature type="transmembrane region" description="Helical" evidence="3">
    <location>
        <begin position="250"/>
        <end position="270"/>
    </location>
</feature>
<feature type="transmembrane region" description="Helical" evidence="3">
    <location>
        <begin position="156"/>
        <end position="175"/>
    </location>
</feature>
<feature type="transmembrane region" description="Helical" evidence="3">
    <location>
        <begin position="7"/>
        <end position="30"/>
    </location>
</feature>
<dbReference type="AlphaFoldDB" id="A0A9X2JK17"/>
<evidence type="ECO:0000256" key="3">
    <source>
        <dbReference type="SAM" id="Phobius"/>
    </source>
</evidence>
<dbReference type="InterPro" id="IPR000620">
    <property type="entry name" value="EamA_dom"/>
</dbReference>
<dbReference type="RefSeq" id="WP_253358516.1">
    <property type="nucleotide sequence ID" value="NZ_JAIULA010000001.1"/>
</dbReference>
<feature type="domain" description="EamA" evidence="4">
    <location>
        <begin position="6"/>
        <end position="145"/>
    </location>
</feature>
<feature type="transmembrane region" description="Helical" evidence="3">
    <location>
        <begin position="276"/>
        <end position="292"/>
    </location>
</feature>